<sequence>PNKIYNERDSEDMSAEELVNRALIAFSNITIRFPGTAEYGSDHVQNTTFADPS</sequence>
<organism evidence="1 2">
    <name type="scientific">Opisthorchis felineus</name>
    <dbReference type="NCBI Taxonomy" id="147828"/>
    <lineage>
        <taxon>Eukaryota</taxon>
        <taxon>Metazoa</taxon>
        <taxon>Spiralia</taxon>
        <taxon>Lophotrochozoa</taxon>
        <taxon>Platyhelminthes</taxon>
        <taxon>Trematoda</taxon>
        <taxon>Digenea</taxon>
        <taxon>Opisthorchiida</taxon>
        <taxon>Opisthorchiata</taxon>
        <taxon>Opisthorchiidae</taxon>
        <taxon>Opisthorchis</taxon>
    </lineage>
</organism>
<comment type="caution">
    <text evidence="1">The sequence shown here is derived from an EMBL/GenBank/DDBJ whole genome shotgun (WGS) entry which is preliminary data.</text>
</comment>
<dbReference type="EMBL" id="SJOL01011642">
    <property type="protein sequence ID" value="TGZ48183.1"/>
    <property type="molecule type" value="Genomic_DNA"/>
</dbReference>
<evidence type="ECO:0000313" key="2">
    <source>
        <dbReference type="Proteomes" id="UP000308267"/>
    </source>
</evidence>
<keyword evidence="2" id="KW-1185">Reference proteome</keyword>
<dbReference type="Proteomes" id="UP000308267">
    <property type="component" value="Unassembled WGS sequence"/>
</dbReference>
<dbReference type="AlphaFoldDB" id="A0A4S2KFJ9"/>
<proteinExistence type="predicted"/>
<name>A0A4S2KFJ9_OPIFE</name>
<feature type="non-terminal residue" evidence="1">
    <location>
        <position position="53"/>
    </location>
</feature>
<evidence type="ECO:0000313" key="1">
    <source>
        <dbReference type="EMBL" id="TGZ48183.1"/>
    </source>
</evidence>
<accession>A0A4S2KFJ9</accession>
<gene>
    <name evidence="1" type="ORF">CRM22_010989</name>
</gene>
<feature type="non-terminal residue" evidence="1">
    <location>
        <position position="1"/>
    </location>
</feature>
<reference evidence="1 2" key="1">
    <citation type="journal article" date="2019" name="BMC Genomics">
        <title>New insights from Opisthorchis felineus genome: update on genomics of the epidemiologically important liver flukes.</title>
        <authorList>
            <person name="Ershov N.I."/>
            <person name="Mordvinov V.A."/>
            <person name="Prokhortchouk E.B."/>
            <person name="Pakharukova M.Y."/>
            <person name="Gunbin K.V."/>
            <person name="Ustyantsev K."/>
            <person name="Genaev M.A."/>
            <person name="Blinov A.G."/>
            <person name="Mazur A."/>
            <person name="Boulygina E."/>
            <person name="Tsygankova S."/>
            <person name="Khrameeva E."/>
            <person name="Chekanov N."/>
            <person name="Fan G."/>
            <person name="Xiao A."/>
            <person name="Zhang H."/>
            <person name="Xu X."/>
            <person name="Yang H."/>
            <person name="Solovyev V."/>
            <person name="Lee S.M."/>
            <person name="Liu X."/>
            <person name="Afonnikov D.A."/>
            <person name="Skryabin K.G."/>
        </authorList>
    </citation>
    <scope>NUCLEOTIDE SEQUENCE [LARGE SCALE GENOMIC DNA]</scope>
    <source>
        <strain evidence="1">AK-0245</strain>
        <tissue evidence="1">Whole organism</tissue>
    </source>
</reference>
<protein>
    <submittedName>
        <fullName evidence="1">Uncharacterized protein</fullName>
    </submittedName>
</protein>